<dbReference type="Pfam" id="PF05699">
    <property type="entry name" value="Dimer_Tnp_hAT"/>
    <property type="match status" value="1"/>
</dbReference>
<name>Q4T9Z4_TETNG</name>
<reference evidence="2" key="2">
    <citation type="submission" date="2004-02" db="EMBL/GenBank/DDBJ databases">
        <authorList>
            <consortium name="Genoscope"/>
            <consortium name="Whitehead Institute Centre for Genome Research"/>
        </authorList>
    </citation>
    <scope>NUCLEOTIDE SEQUENCE</scope>
</reference>
<gene>
    <name evidence="2" type="ORF">GSTENG00004516001</name>
</gene>
<sequence>MQFESKTLEEYWCSAIVSFPGLCETALAVLIPFATTWLCESGFSTLLSFKTKSRNCLNAQADMRVAISNIVPRFERLISMKQ</sequence>
<feature type="non-terminal residue" evidence="2">
    <location>
        <position position="82"/>
    </location>
</feature>
<dbReference type="PANTHER" id="PTHR45913:SF22">
    <property type="entry name" value="SCAN BOX DOMAIN-CONTAINING PROTEIN"/>
    <property type="match status" value="1"/>
</dbReference>
<dbReference type="KEGG" id="tng:GSTEN00004516G001"/>
<accession>Q4T9Z4</accession>
<comment type="caution">
    <text evidence="2">The sequence shown here is derived from an EMBL/GenBank/DDBJ whole genome shotgun (WGS) entry which is preliminary data.</text>
</comment>
<evidence type="ECO:0000259" key="1">
    <source>
        <dbReference type="Pfam" id="PF05699"/>
    </source>
</evidence>
<dbReference type="OrthoDB" id="6144063at2759"/>
<dbReference type="GO" id="GO:0046983">
    <property type="term" value="F:protein dimerization activity"/>
    <property type="evidence" value="ECO:0007669"/>
    <property type="project" value="InterPro"/>
</dbReference>
<feature type="domain" description="HAT C-terminal dimerisation" evidence="1">
    <location>
        <begin position="9"/>
        <end position="60"/>
    </location>
</feature>
<dbReference type="AlphaFoldDB" id="Q4T9Z4"/>
<organism evidence="2">
    <name type="scientific">Tetraodon nigroviridis</name>
    <name type="common">Spotted green pufferfish</name>
    <name type="synonym">Chelonodon nigroviridis</name>
    <dbReference type="NCBI Taxonomy" id="99883"/>
    <lineage>
        <taxon>Eukaryota</taxon>
        <taxon>Metazoa</taxon>
        <taxon>Chordata</taxon>
        <taxon>Craniata</taxon>
        <taxon>Vertebrata</taxon>
        <taxon>Euteleostomi</taxon>
        <taxon>Actinopterygii</taxon>
        <taxon>Neopterygii</taxon>
        <taxon>Teleostei</taxon>
        <taxon>Neoteleostei</taxon>
        <taxon>Acanthomorphata</taxon>
        <taxon>Eupercaria</taxon>
        <taxon>Tetraodontiformes</taxon>
        <taxon>Tetradontoidea</taxon>
        <taxon>Tetraodontidae</taxon>
        <taxon>Tetraodon</taxon>
    </lineage>
</organism>
<dbReference type="InterPro" id="IPR008906">
    <property type="entry name" value="HATC_C_dom"/>
</dbReference>
<dbReference type="PANTHER" id="PTHR45913">
    <property type="entry name" value="EPM2A-INTERACTING PROTEIN 1"/>
    <property type="match status" value="1"/>
</dbReference>
<reference evidence="2" key="1">
    <citation type="journal article" date="2004" name="Nature">
        <title>Genome duplication in the teleost fish Tetraodon nigroviridis reveals the early vertebrate proto-karyotype.</title>
        <authorList>
            <person name="Jaillon O."/>
            <person name="Aury J.-M."/>
            <person name="Brunet F."/>
            <person name="Petit J.-L."/>
            <person name="Stange-Thomann N."/>
            <person name="Mauceli E."/>
            <person name="Bouneau L."/>
            <person name="Fischer C."/>
            <person name="Ozouf-Costaz C."/>
            <person name="Bernot A."/>
            <person name="Nicaud S."/>
            <person name="Jaffe D."/>
            <person name="Fisher S."/>
            <person name="Lutfalla G."/>
            <person name="Dossat C."/>
            <person name="Segurens B."/>
            <person name="Dasilva C."/>
            <person name="Salanoubat M."/>
            <person name="Levy M."/>
            <person name="Boudet N."/>
            <person name="Castellano S."/>
            <person name="Anthouard V."/>
            <person name="Jubin C."/>
            <person name="Castelli V."/>
            <person name="Katinka M."/>
            <person name="Vacherie B."/>
            <person name="Biemont C."/>
            <person name="Skalli Z."/>
            <person name="Cattolico L."/>
            <person name="Poulain J."/>
            <person name="De Berardinis V."/>
            <person name="Cruaud C."/>
            <person name="Duprat S."/>
            <person name="Brottier P."/>
            <person name="Coutanceau J.-P."/>
            <person name="Gouzy J."/>
            <person name="Parra G."/>
            <person name="Lardier G."/>
            <person name="Chapple C."/>
            <person name="McKernan K.J."/>
            <person name="McEwan P."/>
            <person name="Bosak S."/>
            <person name="Kellis M."/>
            <person name="Volff J.-N."/>
            <person name="Guigo R."/>
            <person name="Zody M.C."/>
            <person name="Mesirov J."/>
            <person name="Lindblad-Toh K."/>
            <person name="Birren B."/>
            <person name="Nusbaum C."/>
            <person name="Kahn D."/>
            <person name="Robinson-Rechavi M."/>
            <person name="Laudet V."/>
            <person name="Schachter V."/>
            <person name="Quetier F."/>
            <person name="Saurin W."/>
            <person name="Scarpelli C."/>
            <person name="Wincker P."/>
            <person name="Lander E.S."/>
            <person name="Weissenbach J."/>
            <person name="Roest Crollius H."/>
        </authorList>
    </citation>
    <scope>NUCLEOTIDE SEQUENCE [LARGE SCALE GENOMIC DNA]</scope>
</reference>
<proteinExistence type="predicted"/>
<protein>
    <submittedName>
        <fullName evidence="2">(spotted green pufferfish) hypothetical protein</fullName>
    </submittedName>
</protein>
<evidence type="ECO:0000313" key="2">
    <source>
        <dbReference type="EMBL" id="CAF90288.1"/>
    </source>
</evidence>
<dbReference type="EMBL" id="CAAE01007481">
    <property type="protein sequence ID" value="CAF90288.1"/>
    <property type="molecule type" value="Genomic_DNA"/>
</dbReference>